<sequence length="785" mass="86367">MRHLSLFIFCILLTACGGSGGKKETADSQPVRQNKAPQVSISGDSETPSLTSIRLKTSISDPENESVIVKWTSSLSGVTFKDSSNAGVLVQFPAVTTDQEVTLTLEVTDSADNKVKKTFIVMVKASNNQVDIDLQDNYEFFSGDSVEITAQFFSREEIIDIEWQTDELDLANKQVTTQEADNSGTSIVTFTAPMLSSEYTYNLNFVVTTDHDEYQQPFKLTILPKSEAGLTVNLDASYEVNELDYLLIEPKIQSSERITSYQWRWLDNSLGELTNAKNKSVTIKANEVSDDTSAILVLDVEAQSGDTKSVQTEVKVKNIVQVGKLSLSVNRAYAAPGQEVVVSVDTDSADDIQSFEWVIDEEIFKQKEESATALSLVMPSQSTSLVSTLVQYKATFKNGLEVEKNAVFALLSESATKATLDIEQPSELPQLFKNEPLTFNALAIDKAGVLDSVSLDVSDVSYADIDTSTLTQDGLNLSFTLKASEILLDRELMLKVVMNAGTVSAIEYVSINLNKSNLKLFAGSEKTYISGSDYYVFGHGQERLNNPINTMSWSTNYDDLAIETLNSTDAKVTNNGVSGFRIVTLSTQDSENQLIQADLKTNMTSRIYGKGERYTCYFRADEVSCRDNLNSLLDVGELAAPVKKGVTKGEFVCLLNNDDQVSCHGEGPLSVLEVPERAGVANIVAVSNSDMCAQYSSGNWHCWGEQADYFNNLFADKGHIDNLIGTQQGMCLVSSGYIECYNDKSELIYQDKNSFVKSLEFVTLLKKVCYTTESSSLRTCPDEIN</sequence>
<gene>
    <name evidence="2" type="ORF">C1E24_11010</name>
</gene>
<evidence type="ECO:0000313" key="3">
    <source>
        <dbReference type="Proteomes" id="UP000309186"/>
    </source>
</evidence>
<proteinExistence type="predicted"/>
<dbReference type="EMBL" id="PPSW01000015">
    <property type="protein sequence ID" value="TLX47017.1"/>
    <property type="molecule type" value="Genomic_DNA"/>
</dbReference>
<dbReference type="InterPro" id="IPR013783">
    <property type="entry name" value="Ig-like_fold"/>
</dbReference>
<reference evidence="2 3" key="1">
    <citation type="submission" date="2018-01" db="EMBL/GenBank/DDBJ databases">
        <title>Co-occurrence of chitin degradation, pigmentation and bioactivity in marine Pseudoalteromonas.</title>
        <authorList>
            <person name="Paulsen S."/>
            <person name="Gram L."/>
            <person name="Machado H."/>
        </authorList>
    </citation>
    <scope>NUCLEOTIDE SEQUENCE [LARGE SCALE GENOMIC DNA]</scope>
    <source>
        <strain evidence="2 3">S3663</strain>
    </source>
</reference>
<dbReference type="OrthoDB" id="6310805at2"/>
<evidence type="ECO:0000256" key="1">
    <source>
        <dbReference type="SAM" id="MobiDB-lite"/>
    </source>
</evidence>
<dbReference type="Proteomes" id="UP000309186">
    <property type="component" value="Unassembled WGS sequence"/>
</dbReference>
<feature type="compositionally biased region" description="Polar residues" evidence="1">
    <location>
        <begin position="27"/>
        <end position="48"/>
    </location>
</feature>
<organism evidence="2 3">
    <name type="scientific">Pseudoalteromonas phenolica</name>
    <dbReference type="NCBI Taxonomy" id="161398"/>
    <lineage>
        <taxon>Bacteria</taxon>
        <taxon>Pseudomonadati</taxon>
        <taxon>Pseudomonadota</taxon>
        <taxon>Gammaproteobacteria</taxon>
        <taxon>Alteromonadales</taxon>
        <taxon>Pseudoalteromonadaceae</taxon>
        <taxon>Pseudoalteromonas</taxon>
    </lineage>
</organism>
<dbReference type="Gene3D" id="2.60.40.10">
    <property type="entry name" value="Immunoglobulins"/>
    <property type="match status" value="1"/>
</dbReference>
<comment type="caution">
    <text evidence="2">The sequence shown here is derived from an EMBL/GenBank/DDBJ whole genome shotgun (WGS) entry which is preliminary data.</text>
</comment>
<evidence type="ECO:0000313" key="2">
    <source>
        <dbReference type="EMBL" id="TLX47017.1"/>
    </source>
</evidence>
<name>A0A5R9Q3T6_9GAMM</name>
<accession>A0A5R9Q3T6</accession>
<dbReference type="AlphaFoldDB" id="A0A5R9Q3T6"/>
<protein>
    <submittedName>
        <fullName evidence="2">Uncharacterized protein</fullName>
    </submittedName>
</protein>
<dbReference type="RefSeq" id="WP_138481390.1">
    <property type="nucleotide sequence ID" value="NZ_PPSW01000015.1"/>
</dbReference>
<feature type="region of interest" description="Disordered" evidence="1">
    <location>
        <begin position="22"/>
        <end position="48"/>
    </location>
</feature>
<dbReference type="PROSITE" id="PS51257">
    <property type="entry name" value="PROKAR_LIPOPROTEIN"/>
    <property type="match status" value="1"/>
</dbReference>